<feature type="binding site" evidence="13">
    <location>
        <position position="11"/>
    </location>
    <ligand>
        <name>Mg(2+)</name>
        <dbReference type="ChEBI" id="CHEBI:18420"/>
        <label>1</label>
    </ligand>
</feature>
<sequence>MAAMLRVLGIDPGSNVLGWGVVEGDGQRALHIAHGCVRQKSGAPLPDRLSRIFADLSEVIAEHKPHAVAVEEVFVSQNVRSALVLGHARGAAIVAAGAAALPVAEYTPMQIKKAVVGYGKADKKQVQEMMRMLLCLPKIPAQDAADALAVSLCHVNQAAWNQRANAAIAGIKLA</sequence>
<dbReference type="EMBL" id="LVJN01000020">
    <property type="protein sequence ID" value="OSM01762.1"/>
    <property type="molecule type" value="Genomic_DNA"/>
</dbReference>
<comment type="subcellular location">
    <subcellularLocation>
        <location evidence="13">Cytoplasm</location>
    </subcellularLocation>
</comment>
<dbReference type="GO" id="GO:0048476">
    <property type="term" value="C:Holliday junction resolvase complex"/>
    <property type="evidence" value="ECO:0007669"/>
    <property type="project" value="UniProtKB-UniRule"/>
</dbReference>
<gene>
    <name evidence="13" type="primary">ruvC</name>
    <name evidence="15" type="ORF">MAIT1_01795</name>
</gene>
<evidence type="ECO:0000256" key="9">
    <source>
        <dbReference type="ARBA" id="ARBA00023125"/>
    </source>
</evidence>
<organism evidence="15 16">
    <name type="scientific">Magnetofaba australis IT-1</name>
    <dbReference type="NCBI Taxonomy" id="1434232"/>
    <lineage>
        <taxon>Bacteria</taxon>
        <taxon>Pseudomonadati</taxon>
        <taxon>Pseudomonadota</taxon>
        <taxon>Magnetococcia</taxon>
        <taxon>Magnetococcales</taxon>
        <taxon>Magnetococcaceae</taxon>
        <taxon>Magnetofaba</taxon>
    </lineage>
</organism>
<evidence type="ECO:0000256" key="7">
    <source>
        <dbReference type="ARBA" id="ARBA00022801"/>
    </source>
</evidence>
<evidence type="ECO:0000256" key="1">
    <source>
        <dbReference type="ARBA" id="ARBA00009518"/>
    </source>
</evidence>
<dbReference type="PANTHER" id="PTHR30194:SF3">
    <property type="entry name" value="CROSSOVER JUNCTION ENDODEOXYRIBONUCLEASE RUVC"/>
    <property type="match status" value="1"/>
</dbReference>
<dbReference type="NCBIfam" id="TIGR00228">
    <property type="entry name" value="ruvC"/>
    <property type="match status" value="1"/>
</dbReference>
<dbReference type="EC" id="3.1.21.10" evidence="13 14"/>
<dbReference type="Proteomes" id="UP000194003">
    <property type="component" value="Unassembled WGS sequence"/>
</dbReference>
<dbReference type="GO" id="GO:0006281">
    <property type="term" value="P:DNA repair"/>
    <property type="evidence" value="ECO:0007669"/>
    <property type="project" value="UniProtKB-UniRule"/>
</dbReference>
<dbReference type="FunFam" id="3.30.420.10:FF:000002">
    <property type="entry name" value="Crossover junction endodeoxyribonuclease RuvC"/>
    <property type="match status" value="1"/>
</dbReference>
<accession>A0A1Y2K1A5</accession>
<keyword evidence="10 13" id="KW-0233">DNA recombination</keyword>
<dbReference type="PRINTS" id="PR00696">
    <property type="entry name" value="RSOLVASERUVC"/>
</dbReference>
<comment type="similarity">
    <text evidence="1 13">Belongs to the RuvC family.</text>
</comment>
<keyword evidence="5 13" id="KW-0255">Endonuclease</keyword>
<dbReference type="InterPro" id="IPR002176">
    <property type="entry name" value="X-over_junc_endoDNase_RuvC"/>
</dbReference>
<keyword evidence="11 13" id="KW-0234">DNA repair</keyword>
<dbReference type="HAMAP" id="MF_00034">
    <property type="entry name" value="RuvC"/>
    <property type="match status" value="1"/>
</dbReference>
<evidence type="ECO:0000256" key="6">
    <source>
        <dbReference type="ARBA" id="ARBA00022763"/>
    </source>
</evidence>
<comment type="cofactor">
    <cofactor evidence="13">
        <name>Mg(2+)</name>
        <dbReference type="ChEBI" id="CHEBI:18420"/>
    </cofactor>
    <text evidence="13">Binds 2 Mg(2+) ion per subunit.</text>
</comment>
<evidence type="ECO:0000313" key="16">
    <source>
        <dbReference type="Proteomes" id="UP000194003"/>
    </source>
</evidence>
<comment type="catalytic activity">
    <reaction evidence="12 13">
        <text>Endonucleolytic cleavage at a junction such as a reciprocal single-stranded crossover between two homologous DNA duplexes (Holliday junction).</text>
        <dbReference type="EC" id="3.1.21.10"/>
    </reaction>
</comment>
<evidence type="ECO:0000256" key="10">
    <source>
        <dbReference type="ARBA" id="ARBA00023172"/>
    </source>
</evidence>
<dbReference type="InterPro" id="IPR036397">
    <property type="entry name" value="RNaseH_sf"/>
</dbReference>
<dbReference type="Pfam" id="PF02075">
    <property type="entry name" value="RuvC"/>
    <property type="match status" value="1"/>
</dbReference>
<comment type="caution">
    <text evidence="15">The sequence shown here is derived from an EMBL/GenBank/DDBJ whole genome shotgun (WGS) entry which is preliminary data.</text>
</comment>
<evidence type="ECO:0000256" key="5">
    <source>
        <dbReference type="ARBA" id="ARBA00022759"/>
    </source>
</evidence>
<dbReference type="GO" id="GO:0008821">
    <property type="term" value="F:crossover junction DNA endonuclease activity"/>
    <property type="evidence" value="ECO:0007669"/>
    <property type="project" value="UniProtKB-UniRule"/>
</dbReference>
<proteinExistence type="inferred from homology"/>
<dbReference type="InterPro" id="IPR020563">
    <property type="entry name" value="X-over_junc_endoDNase_Mg_BS"/>
</dbReference>
<keyword evidence="4 13" id="KW-0479">Metal-binding</keyword>
<evidence type="ECO:0000256" key="4">
    <source>
        <dbReference type="ARBA" id="ARBA00022723"/>
    </source>
</evidence>
<evidence type="ECO:0000256" key="14">
    <source>
        <dbReference type="NCBIfam" id="TIGR00228"/>
    </source>
</evidence>
<evidence type="ECO:0000256" key="2">
    <source>
        <dbReference type="ARBA" id="ARBA00022490"/>
    </source>
</evidence>
<keyword evidence="8 13" id="KW-0460">Magnesium</keyword>
<dbReference type="GO" id="GO:0003677">
    <property type="term" value="F:DNA binding"/>
    <property type="evidence" value="ECO:0007669"/>
    <property type="project" value="UniProtKB-KW"/>
</dbReference>
<evidence type="ECO:0000256" key="11">
    <source>
        <dbReference type="ARBA" id="ARBA00023204"/>
    </source>
</evidence>
<feature type="active site" evidence="13">
    <location>
        <position position="143"/>
    </location>
</feature>
<keyword evidence="7 13" id="KW-0378">Hydrolase</keyword>
<dbReference type="PANTHER" id="PTHR30194">
    <property type="entry name" value="CROSSOVER JUNCTION ENDODEOXYRIBONUCLEASE RUVC"/>
    <property type="match status" value="1"/>
</dbReference>
<comment type="function">
    <text evidence="13">The RuvA-RuvB-RuvC complex processes Holliday junction (HJ) DNA during genetic recombination and DNA repair. Endonuclease that resolves HJ intermediates. Cleaves cruciform DNA by making single-stranded nicks across the HJ at symmetrical positions within the homologous arms, yielding a 5'-phosphate and a 3'-hydroxyl group; requires a central core of homology in the junction. The consensus cleavage sequence is 5'-(A/T)TT(C/G)-3'. Cleavage occurs on the 3'-side of the TT dinucleotide at the point of strand exchange. HJ branch migration catalyzed by RuvA-RuvB allows RuvC to scan DNA until it finds its consensus sequence, where it cleaves and resolves the cruciform DNA.</text>
</comment>
<dbReference type="InterPro" id="IPR012337">
    <property type="entry name" value="RNaseH-like_sf"/>
</dbReference>
<dbReference type="GO" id="GO:0005737">
    <property type="term" value="C:cytoplasm"/>
    <property type="evidence" value="ECO:0007669"/>
    <property type="project" value="UniProtKB-SubCell"/>
</dbReference>
<comment type="subunit">
    <text evidence="13">Homodimer which binds Holliday junction (HJ) DNA. The HJ becomes 2-fold symmetrical on binding to RuvC with unstacked arms; it has a different conformation from HJ DNA in complex with RuvA. In the full resolvosome a probable DNA-RuvA(4)-RuvB(12)-RuvC(2) complex forms which resolves the HJ.</text>
</comment>
<dbReference type="PROSITE" id="PS01321">
    <property type="entry name" value="RUVC"/>
    <property type="match status" value="1"/>
</dbReference>
<feature type="active site" evidence="13">
    <location>
        <position position="11"/>
    </location>
</feature>
<keyword evidence="2 13" id="KW-0963">Cytoplasm</keyword>
<evidence type="ECO:0000313" key="15">
    <source>
        <dbReference type="EMBL" id="OSM01762.1"/>
    </source>
</evidence>
<dbReference type="STRING" id="1434232.MAIT1_01795"/>
<dbReference type="NCBIfam" id="NF000711">
    <property type="entry name" value="PRK00039.2-1"/>
    <property type="match status" value="1"/>
</dbReference>
<keyword evidence="3 13" id="KW-0540">Nuclease</keyword>
<dbReference type="CDD" id="cd16962">
    <property type="entry name" value="RuvC"/>
    <property type="match status" value="1"/>
</dbReference>
<dbReference type="AlphaFoldDB" id="A0A1Y2K1A5"/>
<name>A0A1Y2K1A5_9PROT</name>
<dbReference type="SUPFAM" id="SSF53098">
    <property type="entry name" value="Ribonuclease H-like"/>
    <property type="match status" value="1"/>
</dbReference>
<feature type="binding site" evidence="13">
    <location>
        <position position="143"/>
    </location>
    <ligand>
        <name>Mg(2+)</name>
        <dbReference type="ChEBI" id="CHEBI:18420"/>
        <label>1</label>
    </ligand>
</feature>
<protein>
    <recommendedName>
        <fullName evidence="13 14">Crossover junction endodeoxyribonuclease RuvC</fullName>
        <ecNumber evidence="13 14">3.1.21.10</ecNumber>
    </recommendedName>
    <alternativeName>
        <fullName evidence="13">Holliday junction nuclease RuvC</fullName>
    </alternativeName>
    <alternativeName>
        <fullName evidence="13">Holliday junction resolvase RuvC</fullName>
    </alternativeName>
</protein>
<evidence type="ECO:0000256" key="13">
    <source>
        <dbReference type="HAMAP-Rule" id="MF_00034"/>
    </source>
</evidence>
<dbReference type="GO" id="GO:0009432">
    <property type="term" value="P:SOS response"/>
    <property type="evidence" value="ECO:0007669"/>
    <property type="project" value="UniProtKB-ARBA"/>
</dbReference>
<evidence type="ECO:0000256" key="12">
    <source>
        <dbReference type="ARBA" id="ARBA00029354"/>
    </source>
</evidence>
<dbReference type="Gene3D" id="3.30.420.10">
    <property type="entry name" value="Ribonuclease H-like superfamily/Ribonuclease H"/>
    <property type="match status" value="1"/>
</dbReference>
<feature type="binding site" evidence="13">
    <location>
        <position position="71"/>
    </location>
    <ligand>
        <name>Mg(2+)</name>
        <dbReference type="ChEBI" id="CHEBI:18420"/>
        <label>2</label>
    </ligand>
</feature>
<evidence type="ECO:0000256" key="3">
    <source>
        <dbReference type="ARBA" id="ARBA00022722"/>
    </source>
</evidence>
<reference evidence="15 16" key="1">
    <citation type="journal article" date="2016" name="BMC Genomics">
        <title>Combined genomic and structural analyses of a cultured magnetotactic bacterium reveals its niche adaptation to a dynamic environment.</title>
        <authorList>
            <person name="Araujo A.C."/>
            <person name="Morillo V."/>
            <person name="Cypriano J."/>
            <person name="Teixeira L.C."/>
            <person name="Leao P."/>
            <person name="Lyra S."/>
            <person name="Almeida L.G."/>
            <person name="Bazylinski D.A."/>
            <person name="Vasconcellos A.T."/>
            <person name="Abreu F."/>
            <person name="Lins U."/>
        </authorList>
    </citation>
    <scope>NUCLEOTIDE SEQUENCE [LARGE SCALE GENOMIC DNA]</scope>
    <source>
        <strain evidence="15 16">IT-1</strain>
    </source>
</reference>
<dbReference type="GO" id="GO:0006310">
    <property type="term" value="P:DNA recombination"/>
    <property type="evidence" value="ECO:0007669"/>
    <property type="project" value="UniProtKB-UniRule"/>
</dbReference>
<dbReference type="GO" id="GO:0000287">
    <property type="term" value="F:magnesium ion binding"/>
    <property type="evidence" value="ECO:0007669"/>
    <property type="project" value="UniProtKB-UniRule"/>
</dbReference>
<keyword evidence="9 13" id="KW-0238">DNA-binding</keyword>
<keyword evidence="6 13" id="KW-0227">DNA damage</keyword>
<evidence type="ECO:0000256" key="8">
    <source>
        <dbReference type="ARBA" id="ARBA00022842"/>
    </source>
</evidence>
<keyword evidence="16" id="KW-1185">Reference proteome</keyword>
<feature type="active site" evidence="13">
    <location>
        <position position="71"/>
    </location>
</feature>